<name>A0A2M4DDI5_ANODA</name>
<sequence>MVLAMAINLTQGLLPTTSSTPRITDWLVNICCQTTKCSRAATLFARLHYRNGKRKQQANAQPLTQAS</sequence>
<proteinExistence type="predicted"/>
<evidence type="ECO:0000313" key="1">
    <source>
        <dbReference type="EMBL" id="MBW75627.1"/>
    </source>
</evidence>
<reference evidence="1" key="1">
    <citation type="submission" date="2018-01" db="EMBL/GenBank/DDBJ databases">
        <title>An insight into the sialome of Amazonian anophelines.</title>
        <authorList>
            <person name="Ribeiro J.M."/>
            <person name="Scarpassa V."/>
            <person name="Calvo E."/>
        </authorList>
    </citation>
    <scope>NUCLEOTIDE SEQUENCE</scope>
</reference>
<dbReference type="EMBL" id="GGFL01011449">
    <property type="protein sequence ID" value="MBW75627.1"/>
    <property type="molecule type" value="Transcribed_RNA"/>
</dbReference>
<dbReference type="AlphaFoldDB" id="A0A2M4DDI5"/>
<accession>A0A2M4DDI5</accession>
<protein>
    <submittedName>
        <fullName evidence="1">Putative secreted protein</fullName>
    </submittedName>
</protein>
<organism evidence="1">
    <name type="scientific">Anopheles darlingi</name>
    <name type="common">Mosquito</name>
    <dbReference type="NCBI Taxonomy" id="43151"/>
    <lineage>
        <taxon>Eukaryota</taxon>
        <taxon>Metazoa</taxon>
        <taxon>Ecdysozoa</taxon>
        <taxon>Arthropoda</taxon>
        <taxon>Hexapoda</taxon>
        <taxon>Insecta</taxon>
        <taxon>Pterygota</taxon>
        <taxon>Neoptera</taxon>
        <taxon>Endopterygota</taxon>
        <taxon>Diptera</taxon>
        <taxon>Nematocera</taxon>
        <taxon>Culicoidea</taxon>
        <taxon>Culicidae</taxon>
        <taxon>Anophelinae</taxon>
        <taxon>Anopheles</taxon>
    </lineage>
</organism>